<evidence type="ECO:0000256" key="2">
    <source>
        <dbReference type="ARBA" id="ARBA00022737"/>
    </source>
</evidence>
<sequence length="535" mass="62526">MLRAAATAALRRLSQSQAPRRQARGLQYASPERRPLDGARWALYARLSAHLPSGGMVEELGRWLRERRPLSEEQVLFCVRRFRKFKQNKHALQLMDWMEARGVNLELKHHALRLDLVSKLNGIHAAEEYFGSLPDIFRSKQTYSTLLNCYAEHRMAEKGLELYENMKAMNIVSDILVYNNLMCLYLKTDQPEKIPTTVVKMQESGIQPNKFSYFVLTESYIMMNDIESAEKVLKELQEVNSVPWSLYATLANGYNKLQQFDKAEFTLKKAEEVLDKHDVFSWHCLLSHYANSGNLSEVKRIWESLKSAFKKCTNRSYLVMLKALKKLDDFDTLQQIFQEWESSHEHYDMKIPNIIIQAYLDKGMVDKAEAMRQTTMAQDHSNYRTFCIFVEFYLEKSKMNEALQIWRDAKKMVKGQDWVPEKLVNRYLKHFEDSKDVDGMETFCECLKNLGRLDAEAYEALIRTYISVGRTNPSIPQRMEVDRVDIRPEMFESLKAISTEGVERWFSGKPFQLEVLEMAGDEIDVKQPTQQHFKH</sequence>
<evidence type="ECO:0000256" key="3">
    <source>
        <dbReference type="ARBA" id="ARBA00022946"/>
    </source>
</evidence>
<dbReference type="GO" id="GO:0003729">
    <property type="term" value="F:mRNA binding"/>
    <property type="evidence" value="ECO:0007669"/>
    <property type="project" value="UniProtKB-ARBA"/>
</dbReference>
<proteinExistence type="inferred from homology"/>
<reference evidence="5" key="2">
    <citation type="submission" date="2015-03" db="UniProtKB">
        <authorList>
            <consortium name="EnsemblPlants"/>
        </authorList>
    </citation>
    <scope>IDENTIFICATION</scope>
</reference>
<evidence type="ECO:0008006" key="7">
    <source>
        <dbReference type="Google" id="ProtNLM"/>
    </source>
</evidence>
<feature type="repeat" description="PPR" evidence="4">
    <location>
        <begin position="139"/>
        <end position="173"/>
    </location>
</feature>
<dbReference type="GO" id="GO:0005739">
    <property type="term" value="C:mitochondrion"/>
    <property type="evidence" value="ECO:0007669"/>
    <property type="project" value="TreeGrafter"/>
</dbReference>
<dbReference type="Gramene" id="OBART01G12720.1">
    <property type="protein sequence ID" value="OBART01G12720.1"/>
    <property type="gene ID" value="OBART01G12720"/>
</dbReference>
<dbReference type="Proteomes" id="UP000026960">
    <property type="component" value="Chromosome 1"/>
</dbReference>
<dbReference type="PANTHER" id="PTHR45717">
    <property type="entry name" value="OS12G0527900 PROTEIN"/>
    <property type="match status" value="1"/>
</dbReference>
<dbReference type="PaxDb" id="65489-OBART01G12720.1"/>
<dbReference type="EnsemblPlants" id="OBART01G12720.1">
    <property type="protein sequence ID" value="OBART01G12720.1"/>
    <property type="gene ID" value="OBART01G12720"/>
</dbReference>
<dbReference type="FunFam" id="1.25.40.10:FF:002246">
    <property type="entry name" value="Os01g0301700 protein"/>
    <property type="match status" value="1"/>
</dbReference>
<dbReference type="SUPFAM" id="SSF48452">
    <property type="entry name" value="TPR-like"/>
    <property type="match status" value="2"/>
</dbReference>
<keyword evidence="6" id="KW-1185">Reference proteome</keyword>
<dbReference type="PANTHER" id="PTHR45717:SF9">
    <property type="entry name" value="OS01G0301700 PROTEIN"/>
    <property type="match status" value="1"/>
</dbReference>
<evidence type="ECO:0000256" key="4">
    <source>
        <dbReference type="PROSITE-ProRule" id="PRU00708"/>
    </source>
</evidence>
<dbReference type="PROSITE" id="PS51375">
    <property type="entry name" value="PPR"/>
    <property type="match status" value="2"/>
</dbReference>
<evidence type="ECO:0000313" key="6">
    <source>
        <dbReference type="Proteomes" id="UP000026960"/>
    </source>
</evidence>
<keyword evidence="2" id="KW-0677">Repeat</keyword>
<keyword evidence="3" id="KW-0809">Transit peptide</keyword>
<evidence type="ECO:0000256" key="1">
    <source>
        <dbReference type="ARBA" id="ARBA00007626"/>
    </source>
</evidence>
<dbReference type="Gene3D" id="1.25.40.10">
    <property type="entry name" value="Tetratricopeptide repeat domain"/>
    <property type="match status" value="2"/>
</dbReference>
<protein>
    <recommendedName>
        <fullName evidence="7">Pentacotripeptide-repeat region of PRORP domain-containing protein</fullName>
    </recommendedName>
</protein>
<dbReference type="AlphaFoldDB" id="A0A0D3EMY0"/>
<dbReference type="eggNOG" id="KOG4197">
    <property type="taxonomic scope" value="Eukaryota"/>
</dbReference>
<reference evidence="5" key="1">
    <citation type="journal article" date="2009" name="Rice">
        <title>De Novo Next Generation Sequencing of Plant Genomes.</title>
        <authorList>
            <person name="Rounsley S."/>
            <person name="Marri P.R."/>
            <person name="Yu Y."/>
            <person name="He R."/>
            <person name="Sisneros N."/>
            <person name="Goicoechea J.L."/>
            <person name="Lee S.J."/>
            <person name="Angelova A."/>
            <person name="Kudrna D."/>
            <person name="Luo M."/>
            <person name="Affourtit J."/>
            <person name="Desany B."/>
            <person name="Knight J."/>
            <person name="Niazi F."/>
            <person name="Egholm M."/>
            <person name="Wing R.A."/>
        </authorList>
    </citation>
    <scope>NUCLEOTIDE SEQUENCE [LARGE SCALE GENOMIC DNA]</scope>
    <source>
        <strain evidence="5">cv. IRGC 105608</strain>
    </source>
</reference>
<organism evidence="5">
    <name type="scientific">Oryza barthii</name>
    <dbReference type="NCBI Taxonomy" id="65489"/>
    <lineage>
        <taxon>Eukaryota</taxon>
        <taxon>Viridiplantae</taxon>
        <taxon>Streptophyta</taxon>
        <taxon>Embryophyta</taxon>
        <taxon>Tracheophyta</taxon>
        <taxon>Spermatophyta</taxon>
        <taxon>Magnoliopsida</taxon>
        <taxon>Liliopsida</taxon>
        <taxon>Poales</taxon>
        <taxon>Poaceae</taxon>
        <taxon>BOP clade</taxon>
        <taxon>Oryzoideae</taxon>
        <taxon>Oryzeae</taxon>
        <taxon>Oryzinae</taxon>
        <taxon>Oryza</taxon>
    </lineage>
</organism>
<dbReference type="InterPro" id="IPR011990">
    <property type="entry name" value="TPR-like_helical_dom_sf"/>
</dbReference>
<dbReference type="Pfam" id="PF01535">
    <property type="entry name" value="PPR"/>
    <property type="match status" value="2"/>
</dbReference>
<accession>A0A0D3EMY0</accession>
<dbReference type="STRING" id="65489.A0A0D3EMY0"/>
<dbReference type="NCBIfam" id="TIGR00756">
    <property type="entry name" value="PPR"/>
    <property type="match status" value="2"/>
</dbReference>
<name>A0A0D3EMY0_9ORYZ</name>
<comment type="similarity">
    <text evidence="1">Belongs to the PPR family. P subfamily.</text>
</comment>
<dbReference type="InterPro" id="IPR002885">
    <property type="entry name" value="PPR_rpt"/>
</dbReference>
<feature type="repeat" description="PPR" evidence="4">
    <location>
        <begin position="174"/>
        <end position="208"/>
    </location>
</feature>
<evidence type="ECO:0000313" key="5">
    <source>
        <dbReference type="EnsemblPlants" id="OBART01G12720.1"/>
    </source>
</evidence>